<evidence type="ECO:0000256" key="5">
    <source>
        <dbReference type="ARBA" id="ARBA00022801"/>
    </source>
</evidence>
<evidence type="ECO:0000256" key="6">
    <source>
        <dbReference type="ARBA" id="ARBA00022807"/>
    </source>
</evidence>
<dbReference type="InterPro" id="IPR046541">
    <property type="entry name" value="DUF6606"/>
</dbReference>
<evidence type="ECO:0000259" key="10">
    <source>
        <dbReference type="Pfam" id="PF20255"/>
    </source>
</evidence>
<evidence type="ECO:0000313" key="12">
    <source>
        <dbReference type="Proteomes" id="UP000184300"/>
    </source>
</evidence>
<feature type="domain" description="DUF3645" evidence="9">
    <location>
        <begin position="2180"/>
        <end position="2215"/>
    </location>
</feature>
<evidence type="ECO:0000259" key="9">
    <source>
        <dbReference type="Pfam" id="PF12359"/>
    </source>
</evidence>
<proteinExistence type="predicted"/>
<dbReference type="GO" id="GO:0006508">
    <property type="term" value="P:proteolysis"/>
    <property type="evidence" value="ECO:0007669"/>
    <property type="project" value="UniProtKB-KW"/>
</dbReference>
<reference evidence="12" key="1">
    <citation type="journal article" date="2017" name="Genome Biol.">
        <title>Comparative genomics reveals high biological diversity and specific adaptations in the industrially and medically important fungal genus Aspergillus.</title>
        <authorList>
            <person name="de Vries R.P."/>
            <person name="Riley R."/>
            <person name="Wiebenga A."/>
            <person name="Aguilar-Osorio G."/>
            <person name="Amillis S."/>
            <person name="Uchima C.A."/>
            <person name="Anderluh G."/>
            <person name="Asadollahi M."/>
            <person name="Askin M."/>
            <person name="Barry K."/>
            <person name="Battaglia E."/>
            <person name="Bayram O."/>
            <person name="Benocci T."/>
            <person name="Braus-Stromeyer S.A."/>
            <person name="Caldana C."/>
            <person name="Canovas D."/>
            <person name="Cerqueira G.C."/>
            <person name="Chen F."/>
            <person name="Chen W."/>
            <person name="Choi C."/>
            <person name="Clum A."/>
            <person name="Dos Santos R.A."/>
            <person name="Damasio A.R."/>
            <person name="Diallinas G."/>
            <person name="Emri T."/>
            <person name="Fekete E."/>
            <person name="Flipphi M."/>
            <person name="Freyberg S."/>
            <person name="Gallo A."/>
            <person name="Gournas C."/>
            <person name="Habgood R."/>
            <person name="Hainaut M."/>
            <person name="Harispe M.L."/>
            <person name="Henrissat B."/>
            <person name="Hilden K.S."/>
            <person name="Hope R."/>
            <person name="Hossain A."/>
            <person name="Karabika E."/>
            <person name="Karaffa L."/>
            <person name="Karanyi Z."/>
            <person name="Krasevec N."/>
            <person name="Kuo A."/>
            <person name="Kusch H."/>
            <person name="LaButti K."/>
            <person name="Lagendijk E.L."/>
            <person name="Lapidus A."/>
            <person name="Levasseur A."/>
            <person name="Lindquist E."/>
            <person name="Lipzen A."/>
            <person name="Logrieco A.F."/>
            <person name="MacCabe A."/>
            <person name="Maekelae M.R."/>
            <person name="Malavazi I."/>
            <person name="Melin P."/>
            <person name="Meyer V."/>
            <person name="Mielnichuk N."/>
            <person name="Miskei M."/>
            <person name="Molnar A.P."/>
            <person name="Mule G."/>
            <person name="Ngan C.Y."/>
            <person name="Orejas M."/>
            <person name="Orosz E."/>
            <person name="Ouedraogo J.P."/>
            <person name="Overkamp K.M."/>
            <person name="Park H.-S."/>
            <person name="Perrone G."/>
            <person name="Piumi F."/>
            <person name="Punt P.J."/>
            <person name="Ram A.F."/>
            <person name="Ramon A."/>
            <person name="Rauscher S."/>
            <person name="Record E."/>
            <person name="Riano-Pachon D.M."/>
            <person name="Robert V."/>
            <person name="Roehrig J."/>
            <person name="Ruller R."/>
            <person name="Salamov A."/>
            <person name="Salih N.S."/>
            <person name="Samson R.A."/>
            <person name="Sandor E."/>
            <person name="Sanguinetti M."/>
            <person name="Schuetze T."/>
            <person name="Sepcic K."/>
            <person name="Shelest E."/>
            <person name="Sherlock G."/>
            <person name="Sophianopoulou V."/>
            <person name="Squina F.M."/>
            <person name="Sun H."/>
            <person name="Susca A."/>
            <person name="Todd R.B."/>
            <person name="Tsang A."/>
            <person name="Unkles S.E."/>
            <person name="van de Wiele N."/>
            <person name="van Rossen-Uffink D."/>
            <person name="Oliveira J.V."/>
            <person name="Vesth T.C."/>
            <person name="Visser J."/>
            <person name="Yu J.-H."/>
            <person name="Zhou M."/>
            <person name="Andersen M.R."/>
            <person name="Archer D.B."/>
            <person name="Baker S.E."/>
            <person name="Benoit I."/>
            <person name="Brakhage A.A."/>
            <person name="Braus G.H."/>
            <person name="Fischer R."/>
            <person name="Frisvad J.C."/>
            <person name="Goldman G.H."/>
            <person name="Houbraken J."/>
            <person name="Oakley B."/>
            <person name="Pocsi I."/>
            <person name="Scazzocchio C."/>
            <person name="Seiboth B."/>
            <person name="vanKuyk P.A."/>
            <person name="Wortman J."/>
            <person name="Dyer P.S."/>
            <person name="Grigoriev I.V."/>
        </authorList>
    </citation>
    <scope>NUCLEOTIDE SEQUENCE [LARGE SCALE GENOMIC DNA]</scope>
    <source>
        <strain evidence="12">CBS 516.65</strain>
    </source>
</reference>
<evidence type="ECO:0000256" key="4">
    <source>
        <dbReference type="ARBA" id="ARBA00022786"/>
    </source>
</evidence>
<dbReference type="OrthoDB" id="3182339at2759"/>
<protein>
    <recommendedName>
        <fullName evidence="2">ubiquitinyl hydrolase 1</fullName>
        <ecNumber evidence="2">3.4.19.12</ecNumber>
    </recommendedName>
</protein>
<organism evidence="11 12">
    <name type="scientific">Aspergillus glaucus CBS 516.65</name>
    <dbReference type="NCBI Taxonomy" id="1160497"/>
    <lineage>
        <taxon>Eukaryota</taxon>
        <taxon>Fungi</taxon>
        <taxon>Dikarya</taxon>
        <taxon>Ascomycota</taxon>
        <taxon>Pezizomycotina</taxon>
        <taxon>Eurotiomycetes</taxon>
        <taxon>Eurotiomycetidae</taxon>
        <taxon>Eurotiales</taxon>
        <taxon>Aspergillaceae</taxon>
        <taxon>Aspergillus</taxon>
        <taxon>Aspergillus subgen. Aspergillus</taxon>
    </lineage>
</organism>
<comment type="catalytic activity">
    <reaction evidence="1">
        <text>Thiol-dependent hydrolysis of ester, thioester, amide, peptide and isopeptide bonds formed by the C-terminal Gly of ubiquitin (a 76-residue protein attached to proteins as an intracellular targeting signal).</text>
        <dbReference type="EC" id="3.4.19.12"/>
    </reaction>
</comment>
<keyword evidence="3" id="KW-0645">Protease</keyword>
<dbReference type="InterPro" id="IPR022099">
    <property type="entry name" value="DUF3638"/>
</dbReference>
<dbReference type="GeneID" id="34462496"/>
<dbReference type="GO" id="GO:0004843">
    <property type="term" value="F:cysteine-type deubiquitinase activity"/>
    <property type="evidence" value="ECO:0007669"/>
    <property type="project" value="UniProtKB-EC"/>
</dbReference>
<dbReference type="VEuPathDB" id="FungiDB:ASPGLDRAFT_45402"/>
<dbReference type="Proteomes" id="UP000184300">
    <property type="component" value="Unassembled WGS sequence"/>
</dbReference>
<dbReference type="PANTHER" id="PTHR13367:SF34">
    <property type="match status" value="1"/>
</dbReference>
<evidence type="ECO:0000256" key="1">
    <source>
        <dbReference type="ARBA" id="ARBA00000707"/>
    </source>
</evidence>
<dbReference type="Pfam" id="PF12359">
    <property type="entry name" value="DUF3645"/>
    <property type="match status" value="1"/>
</dbReference>
<dbReference type="PANTHER" id="PTHR13367">
    <property type="entry name" value="UBIQUITIN THIOESTERASE"/>
    <property type="match status" value="1"/>
</dbReference>
<dbReference type="Pfam" id="PF12340">
    <property type="entry name" value="DUF3638"/>
    <property type="match status" value="1"/>
</dbReference>
<feature type="region of interest" description="Disordered" evidence="7">
    <location>
        <begin position="2647"/>
        <end position="2676"/>
    </location>
</feature>
<name>A0A1L9VND8_ASPGL</name>
<accession>A0A1L9VND8</accession>
<keyword evidence="5" id="KW-0378">Hydrolase</keyword>
<dbReference type="STRING" id="1160497.A0A1L9VND8"/>
<feature type="domain" description="DUF3638" evidence="8">
    <location>
        <begin position="1834"/>
        <end position="2055"/>
    </location>
</feature>
<feature type="domain" description="DUF6606" evidence="10">
    <location>
        <begin position="1"/>
        <end position="79"/>
    </location>
</feature>
<evidence type="ECO:0000256" key="2">
    <source>
        <dbReference type="ARBA" id="ARBA00012759"/>
    </source>
</evidence>
<gene>
    <name evidence="11" type="ORF">ASPGLDRAFT_45402</name>
</gene>
<evidence type="ECO:0000259" key="8">
    <source>
        <dbReference type="Pfam" id="PF12340"/>
    </source>
</evidence>
<evidence type="ECO:0000256" key="3">
    <source>
        <dbReference type="ARBA" id="ARBA00022670"/>
    </source>
</evidence>
<dbReference type="InterPro" id="IPR022105">
    <property type="entry name" value="DUF3645"/>
</dbReference>
<sequence>MVTELFMSFLRPMCVNVEDLQIQKNTRDEVMWHKAKYPWRRSPLWLLVRVILQVAFRRLSSQADDLYKSFMVYCLSTIIDNSCETMPKEHIHVMNMKVARRLLKLNLSGDPPWFSLVQQTLERASKTVQGGWKKAMSQNSLEHDMSSLESLEFGEDTHCALPGLDQYLEGIHRQEDRHSQASVEFSPRSSLVHYQPTELPGHVSLTNPEYEVYNLASFEAWVASHLDVWIASHLGEEATCGRLRAVIESYHSIASPMYSSNPEAVSTMLLTILELWIACDRSATHIHGMLNDYDPCIPEGMFESLLLPFTSQMERLARAEIYLHKRRQRLRHPGCGIFSDFGTPSCFSVQYFNQSTEHQRLQADIEAVARRQRSEKENELRQKHRKYTELMDQAARMECDYREVILDRRFDFREFRHNEYSCARCECQREASSITIHVHEWPLPASHLASKSTVFELNVPRSFGCWRDATVFFLCNVLEDDYAAQVTPIAKYTPQGYRGLSSYFTHGGLRVGLLSEVKPHKRTHRRHKEIISVTEEDVCLNNGLHWQYYDSAIGCFISELTPTHATAKSCNYKLPQRCSFLQRFLFRPADNHNGPSPNTVFASQFSSPVDMPLDEFKALCTLPLGVEIQWQNILLQLAMPSVDFKKVETDIFILQVINQAGPPFKDSAARQGHQVLNDNRFAETILHRIEEEIERLEENWEFVHGLSVLISLTLRVLSLSSSAGIHDVCLERLSHLRNIAFKWVNQVSEKASCTVDDEPRNSLLARSVHIALICAETFDCEGTFLERSLNTSSDASIYIRCCMIVNDRKGVLPMDSDPMLPILLRRWQCLAYRCYPILARNMIRQGSPALDTAIKKSWAAYCASSSWTAASEEDEIWLASRTASQSTNDESLLVHFNLLTGELLVNGLPLARLPSEYECHETYKRLFGRSLLEVMPSDVPRMQFSCQKEHMGYTIHLGRGSISDSAEYDLEVQARKGVQIQEFVPPRLFVGLFPDAFVDDHVHWYDRDGGYVEFRPVTEPWVSSESNWRLQRNGSQDIWFLVKDGVYLVNVSSQTAKLLSEILKPIEKPTKVHCIFNPKTSVLDIDIPRLRLRYSLQSGFSFIRSRQYRGMYIDADQSLDTLVGLRNKLILVHETSQDRLVLVPEGDVFWNKDDDHVDVHIGWQADTRTHPYSVDRQLGRLADNGSLQSKLFLSYLHALTSFCLPDPLTQKTGTEQALSILRSAAVRSFDQLRPENCTILAKIAELTPQRWYYPDNERVMQTIRWYNDIGFLAQHGSFYLEVAKILEQDRRMGIFHTDKLVSQPLLPRVEADLLKRELIRSSAFRVTGFGAEDYTLECDRRYTSLDRNHNSKECSRAYTVSKMIYDDIPLVRSNTAKGLASCLWEFLEASNMIHGPGVSFDVRQLNYDAGFILDPTKLTSKYWCSIHRLLCSMRPRLDKFRLMMWLATLAFSKKISMVVLETLASLYIVPGTTSIYSPARKSFALCEGTVINKDEMRSLIYSAALEETPESNLSPRTYETYPAFQNRRSSIKQENRDRAVDKFMAYLYKIWPVREPGQPHSWDLPRLPDYFDIHKVMDHVRERFATWHDNKEFGGYLTQLASLLSAQETQPVNMPSISFPCHQEPLTRGQRFICVDDLLGSPPVFEMSPPQLCELLETQSLNKTSAPRTLDLAKTLELQSKSKYEKGYVEQFRSSIMSLQQTNKTACININSSKLREAFFKYQAHCETYSGYLYVTIMSRMTPSGRASEPEAKETAIHQNSLALLQGIGHWPRISPTLLLTQLARDRWDKLPRQWKACLITYGQSITALQRAKRLSSLTDHRDDLIRELQNPGHVNWDPHEFPESLLLEIENGILIRDVQEEIAQQMRNLSPGENAVMQLNMGEGKSSVIVPIVAAALANSSYLIRVLVAKPQSRQMFHMLVSKLGGLLGRRVYHMPVSRSLKFGAAEAAEVERMCRECMSEGGVLLVQPEHILSLKLMCLECFIAGKEAVGRSLLRTLELFRTASRDIVDESDENFSVKFELVYTMGTQRPLELSPQRWTVIQQLLDLVRTYALGVKEELSRSIEVDEQRPGSFPRIRLLHSDAGQALSERIAKHVCNIGIDCLPISRQPKRTRDAVLSYCLEPDLTTDQIAAVEDEGPGGFFTKTTQGPLLLVRGLLAGGVLDFCFGQKRWRVNYGPHNTRSPPTKLSVPYRAKDSPAPRSEFSHPDVVIVLTSLSYYYAGLSDEDLFLALQHLVKSDQADIEYQAWIQGAPDLPPAYRHLGGINLEDCHHCIEHIFPNLRFSKGAIDYFISHIVFAKELKEFPDKLSASGWDIGEIKTHPTVGFSGTNDSRNIIPLSVKQLDLPEQNHTNALVLEYLLRSENSVALIPPRDDPSVSGAKLLLNMVTSLDPTTQVILDVGAQIIELSNLEVAKHWLRMVPNDGRIHAIVFVNDSDEICVLDRDERVEPLQTSPFAKQLEACYVFLDEAHTRGIDLKLPLNYRAAVTLGPGITKDKLVQACMRMRKLGKGQSVIFCIPEEVKFNILELSGKINQSKIDLSDVLRWAIVGTWMDTRRSMPLWATQGERFERQCAMWDEIRHDDQLDMSTSQARKFLEPESQSLEHRYRPCEDNVPILSTLSDKTENLRLISQRCHEFDNLNFASTGLQEEQERELSPEIEQERQVQKPPEAEPKRHTIHPDLCSFISTGILKRHSNAFKPAFKSLQNTSVASFLDMAQFPSDLLVTNDFATTVKEQKGSAFISDSYQRPVQWILTSCRVPDSSSRRVAQAVVIISPYEANHLLPKIRKSEAVTLHMYAPRQNLTFSPLDSLTLYNVPATPAPIQIPDIIKIQLNLFAGQLYFASYREYQELCDFLGVAYFKTPKGLAIADDGFILGGNGKTTFSQSPLKFLEDFMSQVRKECQEIDKTHIGKIVAGGILCPSDFQDPTEMPIRTRGD</sequence>
<feature type="compositionally biased region" description="Basic and acidic residues" evidence="7">
    <location>
        <begin position="2653"/>
        <end position="2676"/>
    </location>
</feature>
<dbReference type="RefSeq" id="XP_022402136.1">
    <property type="nucleotide sequence ID" value="XM_022546235.1"/>
</dbReference>
<dbReference type="InterPro" id="IPR051346">
    <property type="entry name" value="OTU_Deubiquitinase"/>
</dbReference>
<dbReference type="EC" id="3.4.19.12" evidence="2"/>
<dbReference type="Pfam" id="PF20255">
    <property type="entry name" value="DUF6606"/>
    <property type="match status" value="1"/>
</dbReference>
<evidence type="ECO:0000256" key="7">
    <source>
        <dbReference type="SAM" id="MobiDB-lite"/>
    </source>
</evidence>
<evidence type="ECO:0000313" key="11">
    <source>
        <dbReference type="EMBL" id="OJJ85438.1"/>
    </source>
</evidence>
<keyword evidence="12" id="KW-1185">Reference proteome</keyword>
<dbReference type="EMBL" id="KV878894">
    <property type="protein sequence ID" value="OJJ85438.1"/>
    <property type="molecule type" value="Genomic_DNA"/>
</dbReference>
<keyword evidence="4" id="KW-0833">Ubl conjugation pathway</keyword>
<keyword evidence="6" id="KW-0788">Thiol protease</keyword>